<name>A0A0G1JJ00_9BACT</name>
<dbReference type="Pfam" id="PF15738">
    <property type="entry name" value="YafQ_toxin"/>
    <property type="match status" value="1"/>
</dbReference>
<reference evidence="2 3" key="1">
    <citation type="journal article" date="2015" name="Nature">
        <title>rRNA introns, odd ribosomes, and small enigmatic genomes across a large radiation of phyla.</title>
        <authorList>
            <person name="Brown C.T."/>
            <person name="Hug L.A."/>
            <person name="Thomas B.C."/>
            <person name="Sharon I."/>
            <person name="Castelle C.J."/>
            <person name="Singh A."/>
            <person name="Wilkins M.J."/>
            <person name="Williams K.H."/>
            <person name="Banfield J.F."/>
        </authorList>
    </citation>
    <scope>NUCLEOTIDE SEQUENCE [LARGE SCALE GENOMIC DNA]</scope>
</reference>
<dbReference type="SUPFAM" id="SSF143011">
    <property type="entry name" value="RelE-like"/>
    <property type="match status" value="1"/>
</dbReference>
<keyword evidence="1" id="KW-1277">Toxin-antitoxin system</keyword>
<dbReference type="EMBL" id="LCHM01000055">
    <property type="protein sequence ID" value="KKT35349.1"/>
    <property type="molecule type" value="Genomic_DNA"/>
</dbReference>
<proteinExistence type="predicted"/>
<dbReference type="AlphaFoldDB" id="A0A0G1JJ00"/>
<accession>A0A0G1JJ00</accession>
<dbReference type="Gene3D" id="3.30.2310.20">
    <property type="entry name" value="RelE-like"/>
    <property type="match status" value="1"/>
</dbReference>
<dbReference type="InterPro" id="IPR004386">
    <property type="entry name" value="Toxin_YafQ-like"/>
</dbReference>
<gene>
    <name evidence="2" type="ORF">UW22_C0055G0010</name>
</gene>
<dbReference type="InterPro" id="IPR035093">
    <property type="entry name" value="RelE/ParE_toxin_dom_sf"/>
</dbReference>
<organism evidence="2 3">
    <name type="scientific">Candidatus Gottesmanbacteria bacterium GW2011_GWB1_44_11c</name>
    <dbReference type="NCBI Taxonomy" id="1618447"/>
    <lineage>
        <taxon>Bacteria</taxon>
        <taxon>Candidatus Gottesmaniibacteriota</taxon>
    </lineage>
</organism>
<evidence type="ECO:0000313" key="3">
    <source>
        <dbReference type="Proteomes" id="UP000034617"/>
    </source>
</evidence>
<dbReference type="Proteomes" id="UP000034617">
    <property type="component" value="Unassembled WGS sequence"/>
</dbReference>
<protein>
    <submittedName>
        <fullName evidence="2">Addiction module toxin, RelE/StbE family</fullName>
    </submittedName>
</protein>
<sequence>MNVDLSYRFIKQLKKTPKEIRQAFQQRTLLFIKNPFHPFLHNHALHGHYEGKRSINVTGDWRAIYQEVSPHCVMFIALGTHNQLYK</sequence>
<evidence type="ECO:0000313" key="2">
    <source>
        <dbReference type="EMBL" id="KKT35349.1"/>
    </source>
</evidence>
<comment type="caution">
    <text evidence="2">The sequence shown here is derived from an EMBL/GenBank/DDBJ whole genome shotgun (WGS) entry which is preliminary data.</text>
</comment>
<dbReference type="InterPro" id="IPR007712">
    <property type="entry name" value="RelE/ParE_toxin"/>
</dbReference>
<dbReference type="NCBIfam" id="TIGR02385">
    <property type="entry name" value="RelE_StbE"/>
    <property type="match status" value="1"/>
</dbReference>
<evidence type="ECO:0000256" key="1">
    <source>
        <dbReference type="ARBA" id="ARBA00022649"/>
    </source>
</evidence>